<organism evidence="1 2">
    <name type="scientific">Citreimonas salinaria</name>
    <dbReference type="NCBI Taxonomy" id="321339"/>
    <lineage>
        <taxon>Bacteria</taxon>
        <taxon>Pseudomonadati</taxon>
        <taxon>Pseudomonadota</taxon>
        <taxon>Alphaproteobacteria</taxon>
        <taxon>Rhodobacterales</taxon>
        <taxon>Roseobacteraceae</taxon>
        <taxon>Citreimonas</taxon>
    </lineage>
</organism>
<dbReference type="PROSITE" id="PS51257">
    <property type="entry name" value="PROKAR_LIPOPROTEIN"/>
    <property type="match status" value="1"/>
</dbReference>
<dbReference type="STRING" id="321339.SAMN05444340_11937"/>
<reference evidence="1 2" key="1">
    <citation type="submission" date="2016-10" db="EMBL/GenBank/DDBJ databases">
        <authorList>
            <person name="de Groot N.N."/>
        </authorList>
    </citation>
    <scope>NUCLEOTIDE SEQUENCE [LARGE SCALE GENOMIC DNA]</scope>
    <source>
        <strain evidence="1 2">DSM 26880</strain>
    </source>
</reference>
<accession>A0A1H3MYH6</accession>
<dbReference type="AlphaFoldDB" id="A0A1H3MYH6"/>
<name>A0A1H3MYH6_9RHOB</name>
<proteinExistence type="predicted"/>
<dbReference type="RefSeq" id="WP_089885419.1">
    <property type="nucleotide sequence ID" value="NZ_FNPF01000019.1"/>
</dbReference>
<evidence type="ECO:0008006" key="3">
    <source>
        <dbReference type="Google" id="ProtNLM"/>
    </source>
</evidence>
<evidence type="ECO:0000313" key="1">
    <source>
        <dbReference type="EMBL" id="SDY81702.1"/>
    </source>
</evidence>
<dbReference type="OrthoDB" id="7659063at2"/>
<protein>
    <recommendedName>
        <fullName evidence="3">Lipoprotein</fullName>
    </recommendedName>
</protein>
<dbReference type="Proteomes" id="UP000199286">
    <property type="component" value="Unassembled WGS sequence"/>
</dbReference>
<sequence length="90" mass="9413">MRTAHSTFLAAGLMLAGCTAPVATEAPRTSVPEAVVALAAPYQDVATARVRPEDGCYWYLHAGPVETTLLPLRTPQGNRICTEASETAGA</sequence>
<dbReference type="EMBL" id="FNPF01000019">
    <property type="protein sequence ID" value="SDY81702.1"/>
    <property type="molecule type" value="Genomic_DNA"/>
</dbReference>
<gene>
    <name evidence="1" type="ORF">SAMN05444340_11937</name>
</gene>
<evidence type="ECO:0000313" key="2">
    <source>
        <dbReference type="Proteomes" id="UP000199286"/>
    </source>
</evidence>
<keyword evidence="2" id="KW-1185">Reference proteome</keyword>